<keyword evidence="3" id="KW-1185">Reference proteome</keyword>
<dbReference type="AlphaFoldDB" id="A0A1I0PBL7"/>
<feature type="domain" description="Methyltransferase" evidence="1">
    <location>
        <begin position="67"/>
        <end position="182"/>
    </location>
</feature>
<protein>
    <submittedName>
        <fullName evidence="2">Methyltransferase domain-containing protein</fullName>
    </submittedName>
</protein>
<sequence length="279" mass="31737">MRSIFSFRKTINMDTLPDYIPTNKELWNKRTAVHVDSDFYDMPGFLSGKSSLKEIELPLLGNITGKQILHLQCHFGQDTLSLVRMGAIATGVDLSDAAIAKANELSRQLELENKASFVCCDLYSAPEHLTGTFDTVFTSYGTIGWLPDLDKWAGVVNHFLKPGGSFVMADFHPVIWMMDDNMQKLFYSYFNTETIIEETEGTYTDRDSNIQHASYSWNHPLSEIVTALTAQGLQLQVLQEFDYSPYNCFRNTVEKDGRFYIKGLEGKLPMVYALKFFKP</sequence>
<proteinExistence type="predicted"/>
<dbReference type="GO" id="GO:0008168">
    <property type="term" value="F:methyltransferase activity"/>
    <property type="evidence" value="ECO:0007669"/>
    <property type="project" value="UniProtKB-KW"/>
</dbReference>
<dbReference type="SUPFAM" id="SSF53335">
    <property type="entry name" value="S-adenosyl-L-methionine-dependent methyltransferases"/>
    <property type="match status" value="1"/>
</dbReference>
<dbReference type="EMBL" id="FOJG01000001">
    <property type="protein sequence ID" value="SEW11698.1"/>
    <property type="molecule type" value="Genomic_DNA"/>
</dbReference>
<dbReference type="Gene3D" id="3.40.50.150">
    <property type="entry name" value="Vaccinia Virus protein VP39"/>
    <property type="match status" value="1"/>
</dbReference>
<dbReference type="InterPro" id="IPR025714">
    <property type="entry name" value="Methyltranfer_dom"/>
</dbReference>
<dbReference type="Pfam" id="PF13847">
    <property type="entry name" value="Methyltransf_31"/>
    <property type="match status" value="1"/>
</dbReference>
<organism evidence="2 3">
    <name type="scientific">Chitinophaga arvensicola</name>
    <dbReference type="NCBI Taxonomy" id="29529"/>
    <lineage>
        <taxon>Bacteria</taxon>
        <taxon>Pseudomonadati</taxon>
        <taxon>Bacteroidota</taxon>
        <taxon>Chitinophagia</taxon>
        <taxon>Chitinophagales</taxon>
        <taxon>Chitinophagaceae</taxon>
        <taxon>Chitinophaga</taxon>
    </lineage>
</organism>
<evidence type="ECO:0000313" key="3">
    <source>
        <dbReference type="Proteomes" id="UP000199310"/>
    </source>
</evidence>
<dbReference type="CDD" id="cd02440">
    <property type="entry name" value="AdoMet_MTases"/>
    <property type="match status" value="1"/>
</dbReference>
<evidence type="ECO:0000313" key="2">
    <source>
        <dbReference type="EMBL" id="SEW11698.1"/>
    </source>
</evidence>
<dbReference type="GO" id="GO:0032259">
    <property type="term" value="P:methylation"/>
    <property type="evidence" value="ECO:0007669"/>
    <property type="project" value="UniProtKB-KW"/>
</dbReference>
<gene>
    <name evidence="2" type="ORF">SAMN04488122_0688</name>
</gene>
<accession>A0A1I0PBL7</accession>
<keyword evidence="2" id="KW-0489">Methyltransferase</keyword>
<dbReference type="STRING" id="29529.SAMN04488122_0688"/>
<name>A0A1I0PBL7_9BACT</name>
<dbReference type="Proteomes" id="UP000199310">
    <property type="component" value="Unassembled WGS sequence"/>
</dbReference>
<reference evidence="3" key="1">
    <citation type="submission" date="2016-10" db="EMBL/GenBank/DDBJ databases">
        <authorList>
            <person name="Varghese N."/>
            <person name="Submissions S."/>
        </authorList>
    </citation>
    <scope>NUCLEOTIDE SEQUENCE [LARGE SCALE GENOMIC DNA]</scope>
    <source>
        <strain evidence="3">DSM 3695</strain>
    </source>
</reference>
<keyword evidence="2" id="KW-0808">Transferase</keyword>
<evidence type="ECO:0000259" key="1">
    <source>
        <dbReference type="Pfam" id="PF13847"/>
    </source>
</evidence>
<dbReference type="InterPro" id="IPR029063">
    <property type="entry name" value="SAM-dependent_MTases_sf"/>
</dbReference>